<evidence type="ECO:0008006" key="4">
    <source>
        <dbReference type="Google" id="ProtNLM"/>
    </source>
</evidence>
<evidence type="ECO:0000313" key="3">
    <source>
        <dbReference type="Proteomes" id="UP000700596"/>
    </source>
</evidence>
<dbReference type="EMBL" id="JAGMWT010000006">
    <property type="protein sequence ID" value="KAH7127184.1"/>
    <property type="molecule type" value="Genomic_DNA"/>
</dbReference>
<gene>
    <name evidence="2" type="ORF">B0J11DRAFT_549921</name>
</gene>
<dbReference type="AlphaFoldDB" id="A0A9P9DY48"/>
<feature type="transmembrane region" description="Helical" evidence="1">
    <location>
        <begin position="227"/>
        <end position="251"/>
    </location>
</feature>
<name>A0A9P9DY48_9PLEO</name>
<dbReference type="PANTHER" id="PTHR39336:SF3">
    <property type="entry name" value="PYRIDOXAMINE PHOSPHATE OXIDASE"/>
    <property type="match status" value="1"/>
</dbReference>
<keyword evidence="1" id="KW-0812">Transmembrane</keyword>
<evidence type="ECO:0000313" key="2">
    <source>
        <dbReference type="EMBL" id="KAH7127184.1"/>
    </source>
</evidence>
<organism evidence="2 3">
    <name type="scientific">Dendryphion nanum</name>
    <dbReference type="NCBI Taxonomy" id="256645"/>
    <lineage>
        <taxon>Eukaryota</taxon>
        <taxon>Fungi</taxon>
        <taxon>Dikarya</taxon>
        <taxon>Ascomycota</taxon>
        <taxon>Pezizomycotina</taxon>
        <taxon>Dothideomycetes</taxon>
        <taxon>Pleosporomycetidae</taxon>
        <taxon>Pleosporales</taxon>
        <taxon>Torulaceae</taxon>
        <taxon>Dendryphion</taxon>
    </lineage>
</organism>
<dbReference type="Proteomes" id="UP000700596">
    <property type="component" value="Unassembled WGS sequence"/>
</dbReference>
<keyword evidence="1" id="KW-0472">Membrane</keyword>
<keyword evidence="3" id="KW-1185">Reference proteome</keyword>
<sequence length="266" mass="29443">MGVYYETIPPSLQTWILDQKMLWVATAPLSSTGHINLSPKGGQHFGILSPTQFYFLDLTGSGVETTAHLHEPQNGRIVIMFQAFEGAPKIIRLWGHGRAIENGTAEFEIFVRENKVKIIPGARSVVLVDIEQVGSSCGFSVPFYEFKGWRETLNEFFEKKEKKFESGMEGESMDRYWAYKSQLSVDGLPGMKRGVDFADKHGVAPLKKFVGGVGSNKRVRGGAREEITVLHLALVALLALVIGVVGTLTVVSPEVVGKVQRKEYWG</sequence>
<reference evidence="2" key="1">
    <citation type="journal article" date="2021" name="Nat. Commun.">
        <title>Genetic determinants of endophytism in the Arabidopsis root mycobiome.</title>
        <authorList>
            <person name="Mesny F."/>
            <person name="Miyauchi S."/>
            <person name="Thiergart T."/>
            <person name="Pickel B."/>
            <person name="Atanasova L."/>
            <person name="Karlsson M."/>
            <person name="Huettel B."/>
            <person name="Barry K.W."/>
            <person name="Haridas S."/>
            <person name="Chen C."/>
            <person name="Bauer D."/>
            <person name="Andreopoulos W."/>
            <person name="Pangilinan J."/>
            <person name="LaButti K."/>
            <person name="Riley R."/>
            <person name="Lipzen A."/>
            <person name="Clum A."/>
            <person name="Drula E."/>
            <person name="Henrissat B."/>
            <person name="Kohler A."/>
            <person name="Grigoriev I.V."/>
            <person name="Martin F.M."/>
            <person name="Hacquard S."/>
        </authorList>
    </citation>
    <scope>NUCLEOTIDE SEQUENCE</scope>
    <source>
        <strain evidence="2">MPI-CAGE-CH-0243</strain>
    </source>
</reference>
<comment type="caution">
    <text evidence="2">The sequence shown here is derived from an EMBL/GenBank/DDBJ whole genome shotgun (WGS) entry which is preliminary data.</text>
</comment>
<evidence type="ECO:0000256" key="1">
    <source>
        <dbReference type="SAM" id="Phobius"/>
    </source>
</evidence>
<dbReference type="PANTHER" id="PTHR39336">
    <property type="entry name" value="PYRIDOXAMINE PHOSPHATE OXIDASE FAMILY PROTEIN (AFU_ORTHOLOGUE AFUA_6G11440)"/>
    <property type="match status" value="1"/>
</dbReference>
<proteinExistence type="predicted"/>
<accession>A0A9P9DY48</accession>
<keyword evidence="1" id="KW-1133">Transmembrane helix</keyword>
<dbReference type="OrthoDB" id="539398at2759"/>
<dbReference type="Gene3D" id="2.30.110.10">
    <property type="entry name" value="Electron Transport, Fmn-binding Protein, Chain A"/>
    <property type="match status" value="1"/>
</dbReference>
<dbReference type="InterPro" id="IPR012349">
    <property type="entry name" value="Split_barrel_FMN-bd"/>
</dbReference>
<protein>
    <recommendedName>
        <fullName evidence="4">Pyridoxamine 5'-phosphate oxidase putative domain-containing protein</fullName>
    </recommendedName>
</protein>